<dbReference type="EC" id="7.1.1.2" evidence="9"/>
<reference evidence="10" key="1">
    <citation type="submission" date="2021-07" db="EMBL/GenBank/DDBJ databases">
        <title>Comparative characterization of mitogenomes from five orders of elasmobranch parasites indicate that total evidence analysis is superior to single genes for cestodes (Cestoda: Tapeworms).</title>
        <authorList>
            <person name="Trevisan B."/>
            <person name="Jacob Machado D."/>
            <person name="Galafasse Lahr D."/>
            <person name="Portella de Luna Marques F."/>
        </authorList>
    </citation>
    <scope>NUCLEOTIDE SEQUENCE</scope>
</reference>
<keyword evidence="4 9" id="KW-0813">Transport</keyword>
<keyword evidence="9" id="KW-0520">NAD</keyword>
<evidence type="ECO:0000256" key="2">
    <source>
        <dbReference type="ARBA" id="ARBA00008472"/>
    </source>
</evidence>
<geneLocation type="mitochondrion" evidence="10"/>
<keyword evidence="9" id="KW-1278">Translocase</keyword>
<accession>A0A8K1W6L5</accession>
<feature type="transmembrane region" description="Helical" evidence="9">
    <location>
        <begin position="46"/>
        <end position="69"/>
    </location>
</feature>
<evidence type="ECO:0000256" key="1">
    <source>
        <dbReference type="ARBA" id="ARBA00004370"/>
    </source>
</evidence>
<dbReference type="EMBL" id="MZ594640">
    <property type="protein sequence ID" value="UFQ89147.1"/>
    <property type="molecule type" value="Genomic_DNA"/>
</dbReference>
<comment type="subcellular location">
    <subcellularLocation>
        <location evidence="1">Membrane</location>
    </subcellularLocation>
    <subcellularLocation>
        <location evidence="9">Mitochondrion membrane</location>
        <topology evidence="9">Multi-pass membrane protein</topology>
    </subcellularLocation>
</comment>
<evidence type="ECO:0000256" key="9">
    <source>
        <dbReference type="RuleBase" id="RU003640"/>
    </source>
</evidence>
<gene>
    <name evidence="10" type="primary">ND3</name>
</gene>
<keyword evidence="6 9" id="KW-1133">Transmembrane helix</keyword>
<dbReference type="GO" id="GO:0008137">
    <property type="term" value="F:NADH dehydrogenase (ubiquinone) activity"/>
    <property type="evidence" value="ECO:0007669"/>
    <property type="project" value="UniProtKB-UniRule"/>
</dbReference>
<name>A0A8K1W6L5_9CEST</name>
<sequence>MIVLLYYFMVFFILFVFICFFVSGLFNKGLQQMVPSWSSPYECGFISSSLSFNCFSFTYFCLLVFFVIFDLEISLLLNLPEQGLLYNNFFYYFAFLIILSFGFICEIVLGYVRWGY</sequence>
<evidence type="ECO:0000256" key="5">
    <source>
        <dbReference type="ARBA" id="ARBA00022692"/>
    </source>
</evidence>
<keyword evidence="9 10" id="KW-0496">Mitochondrion</keyword>
<feature type="transmembrane region" description="Helical" evidence="9">
    <location>
        <begin position="89"/>
        <end position="112"/>
    </location>
</feature>
<dbReference type="GO" id="GO:0031966">
    <property type="term" value="C:mitochondrial membrane"/>
    <property type="evidence" value="ECO:0007669"/>
    <property type="project" value="UniProtKB-SubCell"/>
</dbReference>
<keyword evidence="5 9" id="KW-0812">Transmembrane</keyword>
<dbReference type="InterPro" id="IPR038430">
    <property type="entry name" value="NDAH_ubi_oxred_su3_sf"/>
</dbReference>
<feature type="transmembrane region" description="Helical" evidence="9">
    <location>
        <begin position="6"/>
        <end position="26"/>
    </location>
</feature>
<keyword evidence="9" id="KW-0249">Electron transport</keyword>
<evidence type="ECO:0000313" key="10">
    <source>
        <dbReference type="EMBL" id="UFQ89147.1"/>
    </source>
</evidence>
<keyword evidence="9" id="KW-0830">Ubiquinone</keyword>
<evidence type="ECO:0000256" key="6">
    <source>
        <dbReference type="ARBA" id="ARBA00022989"/>
    </source>
</evidence>
<evidence type="ECO:0000256" key="4">
    <source>
        <dbReference type="ARBA" id="ARBA00022448"/>
    </source>
</evidence>
<comment type="similarity">
    <text evidence="2 9">Belongs to the complex I subunit 3 family.</text>
</comment>
<dbReference type="Gene3D" id="1.20.58.1610">
    <property type="entry name" value="NADH:ubiquinone/plastoquinone oxidoreductase, chain 3"/>
    <property type="match status" value="1"/>
</dbReference>
<dbReference type="InterPro" id="IPR000440">
    <property type="entry name" value="NADH_UbQ/plastoQ_OxRdtase_su3"/>
</dbReference>
<comment type="function">
    <text evidence="9">Core subunit of the mitochondrial membrane respiratory chain NADH dehydrogenase (Complex I) which catalyzes electron transfer from NADH through the respiratory chain, using ubiquinone as an electron acceptor. Essential for the catalytic activity of complex I.</text>
</comment>
<proteinExistence type="inferred from homology"/>
<evidence type="ECO:0000256" key="3">
    <source>
        <dbReference type="ARBA" id="ARBA00021007"/>
    </source>
</evidence>
<evidence type="ECO:0000256" key="7">
    <source>
        <dbReference type="ARBA" id="ARBA00023136"/>
    </source>
</evidence>
<protein>
    <recommendedName>
        <fullName evidence="3 9">NADH-ubiquinone oxidoreductase chain 3</fullName>
        <ecNumber evidence="9">7.1.1.2</ecNumber>
    </recommendedName>
</protein>
<keyword evidence="9" id="KW-0679">Respiratory chain</keyword>
<organism evidence="10">
    <name type="scientific">Anindobothrium lisae</name>
    <dbReference type="NCBI Taxonomy" id="2034267"/>
    <lineage>
        <taxon>Eukaryota</taxon>
        <taxon>Metazoa</taxon>
        <taxon>Spiralia</taxon>
        <taxon>Lophotrochozoa</taxon>
        <taxon>Platyhelminthes</taxon>
        <taxon>Cestoda</taxon>
        <taxon>Eucestoda</taxon>
        <taxon>Phyllobothriidea</taxon>
        <taxon>Phyllobothriidae</taxon>
        <taxon>Anindobothrium</taxon>
    </lineage>
</organism>
<dbReference type="Pfam" id="PF00507">
    <property type="entry name" value="Oxidored_q4"/>
    <property type="match status" value="1"/>
</dbReference>
<evidence type="ECO:0000256" key="8">
    <source>
        <dbReference type="ARBA" id="ARBA00049551"/>
    </source>
</evidence>
<keyword evidence="7 9" id="KW-0472">Membrane</keyword>
<dbReference type="AlphaFoldDB" id="A0A8K1W6L5"/>
<comment type="catalytic activity">
    <reaction evidence="8 9">
        <text>a ubiquinone + NADH + 5 H(+)(in) = a ubiquinol + NAD(+) + 4 H(+)(out)</text>
        <dbReference type="Rhea" id="RHEA:29091"/>
        <dbReference type="Rhea" id="RHEA-COMP:9565"/>
        <dbReference type="Rhea" id="RHEA-COMP:9566"/>
        <dbReference type="ChEBI" id="CHEBI:15378"/>
        <dbReference type="ChEBI" id="CHEBI:16389"/>
        <dbReference type="ChEBI" id="CHEBI:17976"/>
        <dbReference type="ChEBI" id="CHEBI:57540"/>
        <dbReference type="ChEBI" id="CHEBI:57945"/>
        <dbReference type="EC" id="7.1.1.2"/>
    </reaction>
</comment>